<gene>
    <name evidence="1" type="primary">Nfu_g_1_013981</name>
</gene>
<dbReference type="EMBL" id="HADW01013563">
    <property type="protein sequence ID" value="SBP14963.1"/>
    <property type="molecule type" value="Transcribed_RNA"/>
</dbReference>
<protein>
    <submittedName>
        <fullName evidence="1">Uncharacterized protein</fullName>
    </submittedName>
</protein>
<accession>A0A1A7XAL0</accession>
<dbReference type="AlphaFoldDB" id="A0A1A7XAL0"/>
<reference evidence="1" key="1">
    <citation type="submission" date="2016-05" db="EMBL/GenBank/DDBJ databases">
        <authorList>
            <person name="Lavstsen T."/>
            <person name="Jespersen J.S."/>
        </authorList>
    </citation>
    <scope>NUCLEOTIDE SEQUENCE</scope>
    <source>
        <tissue evidence="1">Brain</tissue>
    </source>
</reference>
<organism evidence="1">
    <name type="scientific">Iconisemion striatum</name>
    <dbReference type="NCBI Taxonomy" id="60296"/>
    <lineage>
        <taxon>Eukaryota</taxon>
        <taxon>Metazoa</taxon>
        <taxon>Chordata</taxon>
        <taxon>Craniata</taxon>
        <taxon>Vertebrata</taxon>
        <taxon>Euteleostomi</taxon>
        <taxon>Actinopterygii</taxon>
        <taxon>Neopterygii</taxon>
        <taxon>Teleostei</taxon>
        <taxon>Neoteleostei</taxon>
        <taxon>Acanthomorphata</taxon>
        <taxon>Ovalentaria</taxon>
        <taxon>Atherinomorphae</taxon>
        <taxon>Cyprinodontiformes</taxon>
        <taxon>Nothobranchiidae</taxon>
        <taxon>Iconisemion</taxon>
    </lineage>
</organism>
<name>A0A1A7XAL0_9TELE</name>
<reference evidence="1" key="2">
    <citation type="submission" date="2016-06" db="EMBL/GenBank/DDBJ databases">
        <title>The genome of a short-lived fish provides insights into sex chromosome evolution and the genetic control of aging.</title>
        <authorList>
            <person name="Reichwald K."/>
            <person name="Felder M."/>
            <person name="Petzold A."/>
            <person name="Koch P."/>
            <person name="Groth M."/>
            <person name="Platzer M."/>
        </authorList>
    </citation>
    <scope>NUCLEOTIDE SEQUENCE</scope>
    <source>
        <tissue evidence="1">Brain</tissue>
    </source>
</reference>
<sequence>SNISALLARFLMWKRWSKLDFSYPSQSCRRWKRNKLMLTEICWNQLGGKPWVEKLRSQVLLFYSSCYVAVSGKC</sequence>
<feature type="non-terminal residue" evidence="1">
    <location>
        <position position="1"/>
    </location>
</feature>
<feature type="non-terminal residue" evidence="1">
    <location>
        <position position="74"/>
    </location>
</feature>
<evidence type="ECO:0000313" key="1">
    <source>
        <dbReference type="EMBL" id="SBP14963.1"/>
    </source>
</evidence>
<proteinExistence type="predicted"/>